<dbReference type="EMBL" id="CADIJQ010000014">
    <property type="protein sequence ID" value="CAB3741290.1"/>
    <property type="molecule type" value="Genomic_DNA"/>
</dbReference>
<dbReference type="PANTHER" id="PTHR39560">
    <property type="entry name" value="PROTEIN ADENYLYLTRANSFERASE FIC-RELATED"/>
    <property type="match status" value="1"/>
</dbReference>
<dbReference type="GO" id="GO:0070733">
    <property type="term" value="F:AMPylase activity"/>
    <property type="evidence" value="ECO:0007669"/>
    <property type="project" value="UniProtKB-EC"/>
</dbReference>
<evidence type="ECO:0000259" key="8">
    <source>
        <dbReference type="PROSITE" id="PS51459"/>
    </source>
</evidence>
<dbReference type="PANTHER" id="PTHR39560:SF1">
    <property type="entry name" value="PROTEIN ADENYLYLTRANSFERASE FIC-RELATED"/>
    <property type="match status" value="1"/>
</dbReference>
<dbReference type="SUPFAM" id="SSF140931">
    <property type="entry name" value="Fic-like"/>
    <property type="match status" value="1"/>
</dbReference>
<accession>A0A6S7ASK2</accession>
<dbReference type="InterPro" id="IPR036597">
    <property type="entry name" value="Fido-like_dom_sf"/>
</dbReference>
<dbReference type="RefSeq" id="WP_175171678.1">
    <property type="nucleotide sequence ID" value="NZ_CADIJQ010000014.1"/>
</dbReference>
<keyword evidence="1 9" id="KW-0808">Transferase</keyword>
<keyword evidence="3" id="KW-0547">Nucleotide-binding</keyword>
<dbReference type="Proteomes" id="UP000494269">
    <property type="component" value="Unassembled WGS sequence"/>
</dbReference>
<name>A0A6S7ASK2_9BURK</name>
<protein>
    <recommendedName>
        <fullName evidence="5">protein adenylyltransferase</fullName>
        <ecNumber evidence="5">2.7.7.108</ecNumber>
    </recommendedName>
</protein>
<gene>
    <name evidence="9" type="primary">vbhT</name>
    <name evidence="9" type="ORF">LMG3441_05666</name>
</gene>
<comment type="catalytic activity">
    <reaction evidence="6">
        <text>L-threonyl-[protein] + ATP = 3-O-(5'-adenylyl)-L-threonyl-[protein] + diphosphate</text>
        <dbReference type="Rhea" id="RHEA:54292"/>
        <dbReference type="Rhea" id="RHEA-COMP:11060"/>
        <dbReference type="Rhea" id="RHEA-COMP:13847"/>
        <dbReference type="ChEBI" id="CHEBI:30013"/>
        <dbReference type="ChEBI" id="CHEBI:30616"/>
        <dbReference type="ChEBI" id="CHEBI:33019"/>
        <dbReference type="ChEBI" id="CHEBI:138113"/>
        <dbReference type="EC" id="2.7.7.108"/>
    </reaction>
</comment>
<reference evidence="9 10" key="1">
    <citation type="submission" date="2020-04" db="EMBL/GenBank/DDBJ databases">
        <authorList>
            <person name="De Canck E."/>
        </authorList>
    </citation>
    <scope>NUCLEOTIDE SEQUENCE [LARGE SCALE GENOMIC DNA]</scope>
    <source>
        <strain evidence="9 10">LMG 3441</strain>
    </source>
</reference>
<dbReference type="EC" id="2.7.7.108" evidence="5"/>
<sequence length="196" mass="22283">MKYTGQDGDPYLDKGTGILRNLLGIKDQAALDKAESSLSFLQATKLREQPVDGKFDLAHLQQIHRRLFGDIYDWAGEIRQGEIQKGDTMFARHLMIDSAARQLFQQLAQERYLQALDAEHFSHRAAYYLGEINVLHPFREGNGRTQREFIGQLARNAGYDIDWTGISQAEMIQASIDAYNGHTDSLARLIRQGIRC</sequence>
<keyword evidence="2 9" id="KW-0548">Nucleotidyltransferase</keyword>
<evidence type="ECO:0000313" key="9">
    <source>
        <dbReference type="EMBL" id="CAB3741290.1"/>
    </source>
</evidence>
<evidence type="ECO:0000256" key="2">
    <source>
        <dbReference type="ARBA" id="ARBA00022695"/>
    </source>
</evidence>
<dbReference type="Pfam" id="PF02661">
    <property type="entry name" value="Fic"/>
    <property type="match status" value="1"/>
</dbReference>
<dbReference type="Gene3D" id="1.10.3290.10">
    <property type="entry name" value="Fido-like domain"/>
    <property type="match status" value="1"/>
</dbReference>
<dbReference type="InterPro" id="IPR003812">
    <property type="entry name" value="Fido"/>
</dbReference>
<dbReference type="AlphaFoldDB" id="A0A6S7ASK2"/>
<evidence type="ECO:0000256" key="3">
    <source>
        <dbReference type="ARBA" id="ARBA00022741"/>
    </source>
</evidence>
<dbReference type="PROSITE" id="PS51459">
    <property type="entry name" value="FIDO"/>
    <property type="match status" value="1"/>
</dbReference>
<keyword evidence="10" id="KW-1185">Reference proteome</keyword>
<organism evidence="9 10">
    <name type="scientific">Achromobacter kerstersii</name>
    <dbReference type="NCBI Taxonomy" id="1353890"/>
    <lineage>
        <taxon>Bacteria</taxon>
        <taxon>Pseudomonadati</taxon>
        <taxon>Pseudomonadota</taxon>
        <taxon>Betaproteobacteria</taxon>
        <taxon>Burkholderiales</taxon>
        <taxon>Alcaligenaceae</taxon>
        <taxon>Achromobacter</taxon>
    </lineage>
</organism>
<evidence type="ECO:0000256" key="5">
    <source>
        <dbReference type="ARBA" id="ARBA00034531"/>
    </source>
</evidence>
<proteinExistence type="predicted"/>
<evidence type="ECO:0000256" key="6">
    <source>
        <dbReference type="ARBA" id="ARBA00047939"/>
    </source>
</evidence>
<evidence type="ECO:0000256" key="1">
    <source>
        <dbReference type="ARBA" id="ARBA00022679"/>
    </source>
</evidence>
<dbReference type="GO" id="GO:0051302">
    <property type="term" value="P:regulation of cell division"/>
    <property type="evidence" value="ECO:0007669"/>
    <property type="project" value="TreeGrafter"/>
</dbReference>
<comment type="catalytic activity">
    <reaction evidence="7">
        <text>L-tyrosyl-[protein] + ATP = O-(5'-adenylyl)-L-tyrosyl-[protein] + diphosphate</text>
        <dbReference type="Rhea" id="RHEA:54288"/>
        <dbReference type="Rhea" id="RHEA-COMP:10136"/>
        <dbReference type="Rhea" id="RHEA-COMP:13846"/>
        <dbReference type="ChEBI" id="CHEBI:30616"/>
        <dbReference type="ChEBI" id="CHEBI:33019"/>
        <dbReference type="ChEBI" id="CHEBI:46858"/>
        <dbReference type="ChEBI" id="CHEBI:83624"/>
        <dbReference type="EC" id="2.7.7.108"/>
    </reaction>
</comment>
<evidence type="ECO:0000256" key="7">
    <source>
        <dbReference type="ARBA" id="ARBA00048696"/>
    </source>
</evidence>
<evidence type="ECO:0000256" key="4">
    <source>
        <dbReference type="ARBA" id="ARBA00022840"/>
    </source>
</evidence>
<feature type="domain" description="Fido" evidence="8">
    <location>
        <begin position="55"/>
        <end position="192"/>
    </location>
</feature>
<dbReference type="GO" id="GO:0005524">
    <property type="term" value="F:ATP binding"/>
    <property type="evidence" value="ECO:0007669"/>
    <property type="project" value="UniProtKB-KW"/>
</dbReference>
<keyword evidence="4" id="KW-0067">ATP-binding</keyword>
<evidence type="ECO:0000313" key="10">
    <source>
        <dbReference type="Proteomes" id="UP000494269"/>
    </source>
</evidence>